<protein>
    <recommendedName>
        <fullName evidence="2">Tse2 ADP-ribosyltransferase toxin domain-containing protein</fullName>
    </recommendedName>
</protein>
<evidence type="ECO:0000313" key="4">
    <source>
        <dbReference type="Proteomes" id="UP000196521"/>
    </source>
</evidence>
<dbReference type="EMBL" id="CZCZ02000013">
    <property type="protein sequence ID" value="CAC5343411.1"/>
    <property type="molecule type" value="Genomic_DNA"/>
</dbReference>
<accession>A0A6J7ZLT2</accession>
<reference evidence="3" key="1">
    <citation type="submission" date="2020-05" db="EMBL/GenBank/DDBJ databases">
        <authorList>
            <consortium name="Genoscope - CEA"/>
            <person name="William W."/>
        </authorList>
    </citation>
    <scope>NUCLEOTIDE SEQUENCE [LARGE SCALE GENOMIC DNA]</scope>
    <source>
        <strain evidence="3">PCC 7821</strain>
    </source>
</reference>
<organism evidence="3 4">
    <name type="scientific">Planktothrix rubescens CCAP 1459/22</name>
    <dbReference type="NCBI Taxonomy" id="329571"/>
    <lineage>
        <taxon>Bacteria</taxon>
        <taxon>Bacillati</taxon>
        <taxon>Cyanobacteriota</taxon>
        <taxon>Cyanophyceae</taxon>
        <taxon>Oscillatoriophycideae</taxon>
        <taxon>Oscillatoriales</taxon>
        <taxon>Microcoleaceae</taxon>
        <taxon>Planktothrix</taxon>
    </lineage>
</organism>
<name>A0A6J7ZLT2_PLARU</name>
<keyword evidence="4" id="KW-1185">Reference proteome</keyword>
<evidence type="ECO:0000259" key="2">
    <source>
        <dbReference type="Pfam" id="PF18648"/>
    </source>
</evidence>
<feature type="region of interest" description="Disordered" evidence="1">
    <location>
        <begin position="32"/>
        <end position="66"/>
    </location>
</feature>
<dbReference type="AlphaFoldDB" id="A0A6J7ZLT2"/>
<proteinExistence type="predicted"/>
<dbReference type="EMBL" id="LR812490">
    <property type="protein sequence ID" value="CAC5343411.1"/>
    <property type="molecule type" value="Genomic_DNA"/>
</dbReference>
<gene>
    <name evidence="3" type="ORF">PLAN_30604</name>
</gene>
<evidence type="ECO:0000256" key="1">
    <source>
        <dbReference type="SAM" id="MobiDB-lite"/>
    </source>
</evidence>
<dbReference type="Pfam" id="PF18648">
    <property type="entry name" value="ADPRTs_Tse2"/>
    <property type="match status" value="1"/>
</dbReference>
<feature type="compositionally biased region" description="Polar residues" evidence="1">
    <location>
        <begin position="51"/>
        <end position="65"/>
    </location>
</feature>
<sequence length="141" mass="15595">MAINNNINGQPIEPKESVNGFKQVVVPTTLYAFGNKQRPRPPRKGKDIAVESNQVEPTQPPTGASTFGDIEYAALTGHYHRLDKNTLLPEGLDVIADGRDVGGSHSPTHHTIYPNRKMLLTEFVEKFLGSGWVYIGKKELK</sequence>
<dbReference type="InterPro" id="IPR041018">
    <property type="entry name" value="ADPRTs_Tse2"/>
</dbReference>
<feature type="domain" description="Tse2 ADP-ribosyltransferase toxin" evidence="2">
    <location>
        <begin position="30"/>
        <end position="126"/>
    </location>
</feature>
<evidence type="ECO:0000313" key="3">
    <source>
        <dbReference type="EMBL" id="CAC5343411.1"/>
    </source>
</evidence>
<dbReference type="Proteomes" id="UP000196521">
    <property type="component" value="Chromosome"/>
</dbReference>
<comment type="caution">
    <text evidence="3">The sequence shown here is derived from an EMBL/GenBank/DDBJ whole genome shotgun (WGS) entry which is preliminary data.</text>
</comment>